<evidence type="ECO:0000256" key="4">
    <source>
        <dbReference type="ARBA" id="ARBA00031367"/>
    </source>
</evidence>
<dbReference type="InterPro" id="IPR036291">
    <property type="entry name" value="NAD(P)-bd_dom_sf"/>
</dbReference>
<evidence type="ECO:0000256" key="5">
    <source>
        <dbReference type="ARBA" id="ARBA00033067"/>
    </source>
</evidence>
<dbReference type="Gene3D" id="3.40.50.720">
    <property type="entry name" value="NAD(P)-binding Rossmann-like Domain"/>
    <property type="match status" value="1"/>
</dbReference>
<dbReference type="Pfam" id="PF01370">
    <property type="entry name" value="Epimerase"/>
    <property type="match status" value="1"/>
</dbReference>
<organism evidence="7 8">
    <name type="scientific">Actinomadura algeriensis</name>
    <dbReference type="NCBI Taxonomy" id="1679523"/>
    <lineage>
        <taxon>Bacteria</taxon>
        <taxon>Bacillati</taxon>
        <taxon>Actinomycetota</taxon>
        <taxon>Actinomycetes</taxon>
        <taxon>Streptosporangiales</taxon>
        <taxon>Thermomonosporaceae</taxon>
        <taxon>Actinomadura</taxon>
    </lineage>
</organism>
<dbReference type="GO" id="GO:0003978">
    <property type="term" value="F:UDP-glucose 4-epimerase activity"/>
    <property type="evidence" value="ECO:0007669"/>
    <property type="project" value="UniProtKB-EC"/>
</dbReference>
<feature type="domain" description="NAD-dependent epimerase/dehydratase" evidence="6">
    <location>
        <begin position="3"/>
        <end position="231"/>
    </location>
</feature>
<dbReference type="RefSeq" id="WP_192763334.1">
    <property type="nucleotide sequence ID" value="NZ_JADBDZ010000001.1"/>
</dbReference>
<comment type="pathway">
    <text evidence="1">Carbohydrate metabolism; galactose metabolism.</text>
</comment>
<name>A0ABR9K447_9ACTN</name>
<reference evidence="7 8" key="1">
    <citation type="submission" date="2020-10" db="EMBL/GenBank/DDBJ databases">
        <title>Sequencing the genomes of 1000 actinobacteria strains.</title>
        <authorList>
            <person name="Klenk H.-P."/>
        </authorList>
    </citation>
    <scope>NUCLEOTIDE SEQUENCE [LARGE SCALE GENOMIC DNA]</scope>
    <source>
        <strain evidence="7 8">DSM 46744</strain>
    </source>
</reference>
<evidence type="ECO:0000256" key="2">
    <source>
        <dbReference type="ARBA" id="ARBA00007637"/>
    </source>
</evidence>
<comment type="similarity">
    <text evidence="2">Belongs to the NAD(P)-dependent epimerase/dehydratase family.</text>
</comment>
<proteinExistence type="inferred from homology"/>
<protein>
    <recommendedName>
        <fullName evidence="3">UDP-glucose 4-epimerase</fullName>
    </recommendedName>
    <alternativeName>
        <fullName evidence="5">Galactowaldenase</fullName>
    </alternativeName>
    <alternativeName>
        <fullName evidence="4">UDP-galactose 4-epimerase</fullName>
    </alternativeName>
</protein>
<keyword evidence="8" id="KW-1185">Reference proteome</keyword>
<evidence type="ECO:0000256" key="3">
    <source>
        <dbReference type="ARBA" id="ARBA00018569"/>
    </source>
</evidence>
<dbReference type="SUPFAM" id="SSF51735">
    <property type="entry name" value="NAD(P)-binding Rossmann-fold domains"/>
    <property type="match status" value="1"/>
</dbReference>
<comment type="caution">
    <text evidence="7">The sequence shown here is derived from an EMBL/GenBank/DDBJ whole genome shotgun (WGS) entry which is preliminary data.</text>
</comment>
<evidence type="ECO:0000256" key="1">
    <source>
        <dbReference type="ARBA" id="ARBA00004947"/>
    </source>
</evidence>
<gene>
    <name evidence="7" type="ORF">H4W34_007296</name>
</gene>
<dbReference type="PANTHER" id="PTHR43725">
    <property type="entry name" value="UDP-GLUCOSE 4-EPIMERASE"/>
    <property type="match status" value="1"/>
</dbReference>
<evidence type="ECO:0000313" key="7">
    <source>
        <dbReference type="EMBL" id="MBE1537463.1"/>
    </source>
</evidence>
<dbReference type="InterPro" id="IPR001509">
    <property type="entry name" value="Epimerase_deHydtase"/>
</dbReference>
<evidence type="ECO:0000313" key="8">
    <source>
        <dbReference type="Proteomes" id="UP000627838"/>
    </source>
</evidence>
<keyword evidence="7" id="KW-0413">Isomerase</keyword>
<evidence type="ECO:0000259" key="6">
    <source>
        <dbReference type="Pfam" id="PF01370"/>
    </source>
</evidence>
<sequence length="302" mass="31620">MRILVTGAGGYIGYAVARRLAAAGHEVDGLVRRRTALPRGVRPVPGDLLGDLPAGPYDGVCHLAALTRVRESFDDPLAYYETNVGGTLALLRALGRDGTRVVFGSTAAVYGTAARRPIPETAATAPAGPYGATKLAAEEMIRHHARTGAIGATILRTFNVSGSVDGRPDPDPTRLIPRALAVAAGHAPSMEINGDGLAVREYLHVDDLAAAYVRALEAAARPGEDRVYNVGTGSGAAVHAVIAEVERVTGRPVPAVRRPARPEPPELVCDASAIRADLGWRASRALPEIIADAWNALTRTSD</sequence>
<dbReference type="PANTHER" id="PTHR43725:SF53">
    <property type="entry name" value="UDP-ARABINOSE 4-EPIMERASE 1"/>
    <property type="match status" value="1"/>
</dbReference>
<dbReference type="Gene3D" id="3.90.25.10">
    <property type="entry name" value="UDP-galactose 4-epimerase, domain 1"/>
    <property type="match status" value="1"/>
</dbReference>
<dbReference type="Proteomes" id="UP000627838">
    <property type="component" value="Unassembled WGS sequence"/>
</dbReference>
<dbReference type="EMBL" id="JADBDZ010000001">
    <property type="protein sequence ID" value="MBE1537463.1"/>
    <property type="molecule type" value="Genomic_DNA"/>
</dbReference>
<accession>A0ABR9K447</accession>